<dbReference type="GO" id="GO:0043565">
    <property type="term" value="F:sequence-specific DNA binding"/>
    <property type="evidence" value="ECO:0007669"/>
    <property type="project" value="InterPro"/>
</dbReference>
<dbReference type="GO" id="GO:0030154">
    <property type="term" value="P:cell differentiation"/>
    <property type="evidence" value="ECO:0000318"/>
    <property type="project" value="GO_Central"/>
</dbReference>
<accession>A0A2A6CSQ9</accession>
<accession>A0A8R1U9H9</accession>
<keyword evidence="3" id="KW-0539">Nucleus</keyword>
<dbReference type="GO" id="GO:0000981">
    <property type="term" value="F:DNA-binding transcription factor activity, RNA polymerase II-specific"/>
    <property type="evidence" value="ECO:0000318"/>
    <property type="project" value="GO_Central"/>
</dbReference>
<dbReference type="AlphaFoldDB" id="A0A2A6CSQ9"/>
<dbReference type="EnsemblMetazoa" id="PPA14137.1">
    <property type="protein sequence ID" value="PPA14137.1"/>
    <property type="gene ID" value="WBGene00103691"/>
</dbReference>
<organism evidence="4 5">
    <name type="scientific">Pristionchus pacificus</name>
    <name type="common">Parasitic nematode worm</name>
    <dbReference type="NCBI Taxonomy" id="54126"/>
    <lineage>
        <taxon>Eukaryota</taxon>
        <taxon>Metazoa</taxon>
        <taxon>Ecdysozoa</taxon>
        <taxon>Nematoda</taxon>
        <taxon>Chromadorea</taxon>
        <taxon>Rhabditida</taxon>
        <taxon>Rhabditina</taxon>
        <taxon>Diplogasteromorpha</taxon>
        <taxon>Diplogasteroidea</taxon>
        <taxon>Neodiplogasteridae</taxon>
        <taxon>Pristionchus</taxon>
    </lineage>
</organism>
<dbReference type="InterPro" id="IPR036388">
    <property type="entry name" value="WH-like_DNA-bd_sf"/>
</dbReference>
<evidence type="ECO:0000256" key="1">
    <source>
        <dbReference type="ARBA" id="ARBA00005562"/>
    </source>
</evidence>
<evidence type="ECO:0000256" key="2">
    <source>
        <dbReference type="ARBA" id="ARBA00023125"/>
    </source>
</evidence>
<dbReference type="PANTHER" id="PTHR11849:SF282">
    <property type="entry name" value="ETV5-RELATED PROTEIN ETS96B"/>
    <property type="match status" value="1"/>
</dbReference>
<keyword evidence="2 3" id="KW-0238">DNA-binding</keyword>
<protein>
    <submittedName>
        <fullName evidence="4">ETS domain-containing protein</fullName>
    </submittedName>
</protein>
<reference evidence="4" key="2">
    <citation type="submission" date="2022-06" db="UniProtKB">
        <authorList>
            <consortium name="EnsemblMetazoa"/>
        </authorList>
    </citation>
    <scope>IDENTIFICATION</scope>
    <source>
        <strain evidence="4">PS312</strain>
    </source>
</reference>
<dbReference type="PROSITE" id="PS50061">
    <property type="entry name" value="ETS_DOMAIN_3"/>
    <property type="match status" value="1"/>
</dbReference>
<dbReference type="InterPro" id="IPR046328">
    <property type="entry name" value="ETS_fam"/>
</dbReference>
<reference evidence="5" key="1">
    <citation type="journal article" date="2008" name="Nat. Genet.">
        <title>The Pristionchus pacificus genome provides a unique perspective on nematode lifestyle and parasitism.</title>
        <authorList>
            <person name="Dieterich C."/>
            <person name="Clifton S.W."/>
            <person name="Schuster L.N."/>
            <person name="Chinwalla A."/>
            <person name="Delehaunty K."/>
            <person name="Dinkelacker I."/>
            <person name="Fulton L."/>
            <person name="Fulton R."/>
            <person name="Godfrey J."/>
            <person name="Minx P."/>
            <person name="Mitreva M."/>
            <person name="Roeseler W."/>
            <person name="Tian H."/>
            <person name="Witte H."/>
            <person name="Yang S.P."/>
            <person name="Wilson R.K."/>
            <person name="Sommer R.J."/>
        </authorList>
    </citation>
    <scope>NUCLEOTIDE SEQUENCE [LARGE SCALE GENOMIC DNA]</scope>
    <source>
        <strain evidence="5">PS312</strain>
    </source>
</reference>
<dbReference type="InterPro" id="IPR036390">
    <property type="entry name" value="WH_DNA-bd_sf"/>
</dbReference>
<comment type="similarity">
    <text evidence="1 3">Belongs to the ETS family.</text>
</comment>
<proteinExistence type="inferred from homology"/>
<dbReference type="SUPFAM" id="SSF46785">
    <property type="entry name" value="Winged helix' DNA-binding domain"/>
    <property type="match status" value="1"/>
</dbReference>
<dbReference type="GO" id="GO:0006357">
    <property type="term" value="P:regulation of transcription by RNA polymerase II"/>
    <property type="evidence" value="ECO:0000318"/>
    <property type="project" value="GO_Central"/>
</dbReference>
<keyword evidence="5" id="KW-1185">Reference proteome</keyword>
<dbReference type="Proteomes" id="UP000005239">
    <property type="component" value="Unassembled WGS sequence"/>
</dbReference>
<dbReference type="FunFam" id="1.10.10.10:FF:000880">
    <property type="entry name" value="Uncharacterized protein"/>
    <property type="match status" value="1"/>
</dbReference>
<dbReference type="InterPro" id="IPR000418">
    <property type="entry name" value="Ets_dom"/>
</dbReference>
<evidence type="ECO:0000256" key="3">
    <source>
        <dbReference type="RuleBase" id="RU004019"/>
    </source>
</evidence>
<gene>
    <name evidence="4" type="primary">WBGene00103691</name>
</gene>
<dbReference type="Pfam" id="PF00178">
    <property type="entry name" value="Ets"/>
    <property type="match status" value="1"/>
</dbReference>
<dbReference type="GO" id="GO:0005634">
    <property type="term" value="C:nucleus"/>
    <property type="evidence" value="ECO:0000318"/>
    <property type="project" value="GO_Central"/>
</dbReference>
<dbReference type="Gene3D" id="1.10.10.10">
    <property type="entry name" value="Winged helix-like DNA-binding domain superfamily/Winged helix DNA-binding domain"/>
    <property type="match status" value="1"/>
</dbReference>
<sequence length="277" mass="31934">MTSLNALFTPELLFAYLNASSPNSLDGEIRVQSECPVDRKRLSDESISDKKPKTAKKEVTRPHERYGDYDPNRYHPEMRPGKYIEGEKKAYWYFILKLLTDPTKKDMISWTGRGYEFVCVSQNGLKELWRIEQGKEKESVILLSHCQCQWDSLRRNFRSCYKRRIMIPVNARRHIFAFIIEASSHIGWTKQQLADYIKENQLPLCTCSSSQSPFSSPHYRYEHDPKPPLFTPSSARSNIRQNLTPIPFPSMDSTPSPVSSPVSPLPLSFSIARILGL</sequence>
<comment type="subcellular location">
    <subcellularLocation>
        <location evidence="3">Nucleus</location>
    </subcellularLocation>
</comment>
<dbReference type="SMART" id="SM00413">
    <property type="entry name" value="ETS"/>
    <property type="match status" value="1"/>
</dbReference>
<dbReference type="PANTHER" id="PTHR11849">
    <property type="entry name" value="ETS"/>
    <property type="match status" value="1"/>
</dbReference>
<name>A0A2A6CSQ9_PRIPA</name>
<evidence type="ECO:0000313" key="5">
    <source>
        <dbReference type="Proteomes" id="UP000005239"/>
    </source>
</evidence>
<evidence type="ECO:0000313" key="4">
    <source>
        <dbReference type="EnsemblMetazoa" id="PPA14137.1"/>
    </source>
</evidence>